<dbReference type="AlphaFoldDB" id="A0A5B7GQD8"/>
<proteinExistence type="predicted"/>
<evidence type="ECO:0000313" key="2">
    <source>
        <dbReference type="Proteomes" id="UP000324222"/>
    </source>
</evidence>
<accession>A0A5B7GQD8</accession>
<gene>
    <name evidence="1" type="ORF">E2C01_056353</name>
</gene>
<evidence type="ECO:0000313" key="1">
    <source>
        <dbReference type="EMBL" id="MPC62270.1"/>
    </source>
</evidence>
<organism evidence="1 2">
    <name type="scientific">Portunus trituberculatus</name>
    <name type="common">Swimming crab</name>
    <name type="synonym">Neptunus trituberculatus</name>
    <dbReference type="NCBI Taxonomy" id="210409"/>
    <lineage>
        <taxon>Eukaryota</taxon>
        <taxon>Metazoa</taxon>
        <taxon>Ecdysozoa</taxon>
        <taxon>Arthropoda</taxon>
        <taxon>Crustacea</taxon>
        <taxon>Multicrustacea</taxon>
        <taxon>Malacostraca</taxon>
        <taxon>Eumalacostraca</taxon>
        <taxon>Eucarida</taxon>
        <taxon>Decapoda</taxon>
        <taxon>Pleocyemata</taxon>
        <taxon>Brachyura</taxon>
        <taxon>Eubrachyura</taxon>
        <taxon>Portunoidea</taxon>
        <taxon>Portunidae</taxon>
        <taxon>Portuninae</taxon>
        <taxon>Portunus</taxon>
    </lineage>
</organism>
<comment type="caution">
    <text evidence="1">The sequence shown here is derived from an EMBL/GenBank/DDBJ whole genome shotgun (WGS) entry which is preliminary data.</text>
</comment>
<name>A0A5B7GQD8_PORTR</name>
<sequence>MTVPAGKRIHRKSNQPRRLQYMIENSEKRHSDQLPHCSSRETFAESGVAQNGLNRNAIIYISLAFVA</sequence>
<protein>
    <submittedName>
        <fullName evidence="1">Uncharacterized protein</fullName>
    </submittedName>
</protein>
<reference evidence="1 2" key="1">
    <citation type="submission" date="2019-05" db="EMBL/GenBank/DDBJ databases">
        <title>Another draft genome of Portunus trituberculatus and its Hox gene families provides insights of decapod evolution.</title>
        <authorList>
            <person name="Jeong J.-H."/>
            <person name="Song I."/>
            <person name="Kim S."/>
            <person name="Choi T."/>
            <person name="Kim D."/>
            <person name="Ryu S."/>
            <person name="Kim W."/>
        </authorList>
    </citation>
    <scope>NUCLEOTIDE SEQUENCE [LARGE SCALE GENOMIC DNA]</scope>
    <source>
        <tissue evidence="1">Muscle</tissue>
    </source>
</reference>
<dbReference type="EMBL" id="VSRR010019476">
    <property type="protein sequence ID" value="MPC62270.1"/>
    <property type="molecule type" value="Genomic_DNA"/>
</dbReference>
<dbReference type="Proteomes" id="UP000324222">
    <property type="component" value="Unassembled WGS sequence"/>
</dbReference>
<keyword evidence="2" id="KW-1185">Reference proteome</keyword>